<dbReference type="Pfam" id="PF24658">
    <property type="entry name" value="DUF7647"/>
    <property type="match status" value="1"/>
</dbReference>
<evidence type="ECO:0000259" key="8">
    <source>
        <dbReference type="Pfam" id="PF23704"/>
    </source>
</evidence>
<keyword evidence="3" id="KW-0238">DNA-binding</keyword>
<evidence type="ECO:0000259" key="9">
    <source>
        <dbReference type="Pfam" id="PF24101"/>
    </source>
</evidence>
<feature type="domain" description="DUF7646" evidence="12">
    <location>
        <begin position="332"/>
        <end position="415"/>
    </location>
</feature>
<dbReference type="InterPro" id="IPR056064">
    <property type="entry name" value="DUF7647"/>
</dbReference>
<dbReference type="Pfam" id="PF04182">
    <property type="entry name" value="B-block_TFIIIC"/>
    <property type="match status" value="1"/>
</dbReference>
<proteinExistence type="predicted"/>
<evidence type="ECO:0000256" key="4">
    <source>
        <dbReference type="ARBA" id="ARBA00023163"/>
    </source>
</evidence>
<dbReference type="InterPro" id="IPR044210">
    <property type="entry name" value="Tfc3-like"/>
</dbReference>
<feature type="domain" description="DUF7599" evidence="10">
    <location>
        <begin position="235"/>
        <end position="316"/>
    </location>
</feature>
<sequence>MDSVVYLAIEEICLRGGDGLSLQNLWPKLHQSISGDVLPLCPNVKTALWSNLRSIPGLLFEAEGGVSYEPQDSLIRSPEKCEEMKLKIIASEQLHRNFLGIYDYDITKLQRRTLERLAIARTKGILQCELAKEFGVKGKDFFYPVKGLESLGLIVRQPAVLKKKESCYGGEPKRSSPTNSNMLYLYRYAKHLGCQQKLEVIESDKPFSEGDIADVSAAHDGGFSQEFVQEDVHVKDYLPALKAVCDKLEQADGKVLVESDIRRELGYKRRPKYRAWGNIRQKLIDARVVEECCTKANAEKCLRLLKKFSPKHFERKSSTEECDGLDAEQQTGKRGHITDQFMELPIEHQIYDMIDAEGSKGLLFPELCKRLGLRNKQYYDCLRKMCLRFGMHLQGKSYGRGIAHWFWTSGNFNPEASNIIPCSIETVAQENTEFNFTPTIQEVDASTAKDVVKLVDGTLIEPEVSLNTSQSSASDASGRVPDSEQQIVNTTASNGAEHEISPLSVSMPSRCRSYQRHPYLTLGAARALREQRILKILEEEKFLIRPELHRRLVNLEKEQNTMMDGKTLLQSLNKLQKEGLCKCIHVGIPAISNCDRNRTVDVVLHPSISNLSPELLGQIHERLRSFDIKSRRQCSSRMKKGVSVPVLDSVERIPISVQLETQATKAEARRANGYVLAKMVRTKLLHIFLWSYLSSSPGWEDLLSIEKNGRKMKNHHSTSKLFGLDAAIKAMPLELFLQVVGSTQKFEDLIDKCRNNIRLSDLPVQEYRCLMDTRAAACLSRLIDILRRLKLIRLVKAGNASDENGVQDTTLAHALELKPYIEEPAPIVASSFGFIFPDLRPHIRHDFVLSSRKAVDEYWNTLEYCYAASNSKAALYAFPGSAVHEIFFSRSWASAQFMTADQRTELLKRVLNDEPHKKLSFIECLKIAKDLNLTLEQVLHVDRDKRQQHFTRLPGDSFTKDEFEPLKSTSGSSCKRKRSLEANSSKHVNCETKGGYLRKQRLAQKLITNDQLTKRQNSFLNSLGDHESDSPQDLIDDRMQGAEEIELNEEDERDQFFIHKCSQLRRKPGRQRKFSWTEDADRQLVVEYVRHRAFLGAKFHHTDWGSLSNLPAPPETCRRRMALLKKTLQFREAVMRLCNVLSERYAKYLEKFQNNLSSSLDERILVREPMIKGDCSQNPFDSFAHNDELQHDKCWDNFDDSNIKMALDDVLRYKRTSKLNSSKGFHSDEWSYGQDPNDTEKVPSTPLSRDGGICGGISKLCAPRSRSHGIAQKYKKLLNGGTSMSRRVYESVAVSNALELFKLIFLSTSLAPQASKLLAETLRHYSQHDLLASFSYLREKKILIGGNGTSLFALSHQFLDSISLSPFPKNTGKRASKFASWLDKQEKDLMVEEIHLPAELQCGDIFYLCALVSLGELSITPCLPEDGIGKAEDFRTSKRKNDGIQFCGGDKSKRLRTSMAAEAEGRKEKGFPGIRLSVNRVTVPRMRTLEFFKDNNSNVDLVFCENDQYSFNGLQIGNFSSRSEECNSRKEKRDYWGFNNTAAASYKSPWEAMTSYAEHLNSSFSSEESSPYHPELFRTICADILKSGDQGMGMKEIAEVLNISGQKESEVVIDVLEAFGRALKVNAYDSIRVVDYIYRSKYFLTSIAEAGQNPHQTTPSLDCKGKLDDEHKLSNVANHDNDVSGSQKEISMDTDDHRITILNHANELFEPSSETQSSIEVEDHSHYELFSATENPRGETFKLRSCDPFLYRPILPWMNGDGTINKLVYKGLTRRILGIVMQNPGISEDVIIKQMRALNPQSCKILLEKLVLDNHIMVRRMHQTSANPPSILGSLFGSCVKTSKLVFREHFFANPMSTTLL</sequence>
<evidence type="ECO:0000256" key="1">
    <source>
        <dbReference type="ARBA" id="ARBA00004123"/>
    </source>
</evidence>
<evidence type="ECO:0000313" key="14">
    <source>
        <dbReference type="EMBL" id="KAL3522475.1"/>
    </source>
</evidence>
<dbReference type="InterPro" id="IPR056063">
    <property type="entry name" value="DUF7646"/>
</dbReference>
<evidence type="ECO:0000256" key="3">
    <source>
        <dbReference type="ARBA" id="ARBA00023125"/>
    </source>
</evidence>
<evidence type="ECO:0000259" key="10">
    <source>
        <dbReference type="Pfam" id="PF24538"/>
    </source>
</evidence>
<dbReference type="Pfam" id="PF24655">
    <property type="entry name" value="DUF7645"/>
    <property type="match status" value="1"/>
</dbReference>
<accession>A0ABD2ZVW5</accession>
<evidence type="ECO:0000259" key="13">
    <source>
        <dbReference type="Pfam" id="PF24658"/>
    </source>
</evidence>
<evidence type="ECO:0000256" key="5">
    <source>
        <dbReference type="ARBA" id="ARBA00023242"/>
    </source>
</evidence>
<dbReference type="Pfam" id="PF23704">
    <property type="entry name" value="WHD_GTF3C1_N"/>
    <property type="match status" value="1"/>
</dbReference>
<dbReference type="InterPro" id="IPR007309">
    <property type="entry name" value="TFIIIC_Bblock-bd"/>
</dbReference>
<dbReference type="EMBL" id="JBJUIK010000007">
    <property type="protein sequence ID" value="KAL3522475.1"/>
    <property type="molecule type" value="Genomic_DNA"/>
</dbReference>
<evidence type="ECO:0000259" key="12">
    <source>
        <dbReference type="Pfam" id="PF24657"/>
    </source>
</evidence>
<dbReference type="Pfam" id="PF24538">
    <property type="entry name" value="DUF7599"/>
    <property type="match status" value="1"/>
</dbReference>
<evidence type="ECO:0000259" key="7">
    <source>
        <dbReference type="Pfam" id="PF04182"/>
    </source>
</evidence>
<evidence type="ECO:0008006" key="16">
    <source>
        <dbReference type="Google" id="ProtNLM"/>
    </source>
</evidence>
<reference evidence="14 15" key="1">
    <citation type="submission" date="2024-11" db="EMBL/GenBank/DDBJ databases">
        <title>A near-complete genome assembly of Cinchona calisaya.</title>
        <authorList>
            <person name="Lian D.C."/>
            <person name="Zhao X.W."/>
            <person name="Wei L."/>
        </authorList>
    </citation>
    <scope>NUCLEOTIDE SEQUENCE [LARGE SCALE GENOMIC DNA]</scope>
    <source>
        <tissue evidence="14">Nenye</tissue>
    </source>
</reference>
<comment type="subcellular location">
    <subcellularLocation>
        <location evidence="1">Nucleus</location>
    </subcellularLocation>
</comment>
<feature type="domain" description="B-block binding subunit of TFIIIC" evidence="7">
    <location>
        <begin position="108"/>
        <end position="190"/>
    </location>
</feature>
<dbReference type="GO" id="GO:0005634">
    <property type="term" value="C:nucleus"/>
    <property type="evidence" value="ECO:0007669"/>
    <property type="project" value="UniProtKB-SubCell"/>
</dbReference>
<feature type="domain" description="DUF7645" evidence="11">
    <location>
        <begin position="894"/>
        <end position="952"/>
    </location>
</feature>
<dbReference type="InterPro" id="IPR035625">
    <property type="entry name" value="Tfc3-like_eWH"/>
</dbReference>
<organism evidence="14 15">
    <name type="scientific">Cinchona calisaya</name>
    <dbReference type="NCBI Taxonomy" id="153742"/>
    <lineage>
        <taxon>Eukaryota</taxon>
        <taxon>Viridiplantae</taxon>
        <taxon>Streptophyta</taxon>
        <taxon>Embryophyta</taxon>
        <taxon>Tracheophyta</taxon>
        <taxon>Spermatophyta</taxon>
        <taxon>Magnoliopsida</taxon>
        <taxon>eudicotyledons</taxon>
        <taxon>Gunneridae</taxon>
        <taxon>Pentapetalae</taxon>
        <taxon>asterids</taxon>
        <taxon>lamiids</taxon>
        <taxon>Gentianales</taxon>
        <taxon>Rubiaceae</taxon>
        <taxon>Cinchonoideae</taxon>
        <taxon>Cinchoneae</taxon>
        <taxon>Cinchona</taxon>
    </lineage>
</organism>
<comment type="caution">
    <text evidence="14">The sequence shown here is derived from an EMBL/GenBank/DDBJ whole genome shotgun (WGS) entry which is preliminary data.</text>
</comment>
<dbReference type="PANTHER" id="PTHR15180">
    <property type="entry name" value="GENERAL TRANSCRIPTION FACTOR 3C POLYPEPTIDE 1"/>
    <property type="match status" value="1"/>
</dbReference>
<name>A0ABD2ZVW5_9GENT</name>
<keyword evidence="5" id="KW-0539">Nucleus</keyword>
<feature type="domain" description="General transcription factor 3C polypeptide 1 winged-helix" evidence="8">
    <location>
        <begin position="1"/>
        <end position="102"/>
    </location>
</feature>
<dbReference type="InterPro" id="IPR056428">
    <property type="entry name" value="WH_GTF3C1"/>
</dbReference>
<dbReference type="Proteomes" id="UP001630127">
    <property type="component" value="Unassembled WGS sequence"/>
</dbReference>
<dbReference type="PANTHER" id="PTHR15180:SF1">
    <property type="entry name" value="GENERAL TRANSCRIPTION FACTOR 3C POLYPEPTIDE 1"/>
    <property type="match status" value="1"/>
</dbReference>
<dbReference type="InterPro" id="IPR056020">
    <property type="entry name" value="DUF7599"/>
</dbReference>
<dbReference type="GO" id="GO:0003677">
    <property type="term" value="F:DNA binding"/>
    <property type="evidence" value="ECO:0007669"/>
    <property type="project" value="UniProtKB-KW"/>
</dbReference>
<keyword evidence="15" id="KW-1185">Reference proteome</keyword>
<dbReference type="CDD" id="cd16169">
    <property type="entry name" value="Tau138_eWH"/>
    <property type="match status" value="1"/>
</dbReference>
<dbReference type="InterPro" id="IPR056467">
    <property type="entry name" value="eWH_GTF3C1"/>
</dbReference>
<keyword evidence="4" id="KW-0804">Transcription</keyword>
<feature type="domain" description="DUF7647" evidence="13">
    <location>
        <begin position="714"/>
        <end position="893"/>
    </location>
</feature>
<evidence type="ECO:0000313" key="15">
    <source>
        <dbReference type="Proteomes" id="UP001630127"/>
    </source>
</evidence>
<evidence type="ECO:0000256" key="6">
    <source>
        <dbReference type="SAM" id="MobiDB-lite"/>
    </source>
</evidence>
<protein>
    <recommendedName>
        <fullName evidence="16">B-block binding subunit of TFIIIC</fullName>
    </recommendedName>
</protein>
<dbReference type="InterPro" id="IPR056062">
    <property type="entry name" value="DUF7645"/>
</dbReference>
<evidence type="ECO:0000259" key="11">
    <source>
        <dbReference type="Pfam" id="PF24655"/>
    </source>
</evidence>
<feature type="domain" description="GTF3C1 extended winged-helix" evidence="9">
    <location>
        <begin position="526"/>
        <end position="631"/>
    </location>
</feature>
<gene>
    <name evidence="14" type="ORF">ACH5RR_015309</name>
</gene>
<dbReference type="Pfam" id="PF24657">
    <property type="entry name" value="DUF7646"/>
    <property type="match status" value="1"/>
</dbReference>
<dbReference type="Pfam" id="PF24101">
    <property type="entry name" value="WHD_GTF3C1"/>
    <property type="match status" value="1"/>
</dbReference>
<keyword evidence="2" id="KW-0597">Phosphoprotein</keyword>
<feature type="region of interest" description="Disordered" evidence="6">
    <location>
        <begin position="1221"/>
        <end position="1246"/>
    </location>
</feature>
<evidence type="ECO:0000256" key="2">
    <source>
        <dbReference type="ARBA" id="ARBA00022553"/>
    </source>
</evidence>